<proteinExistence type="predicted"/>
<dbReference type="Proteomes" id="UP001165960">
    <property type="component" value="Unassembled WGS sequence"/>
</dbReference>
<keyword evidence="2" id="KW-1185">Reference proteome</keyword>
<evidence type="ECO:0000313" key="2">
    <source>
        <dbReference type="Proteomes" id="UP001165960"/>
    </source>
</evidence>
<name>A0ACC2RVH3_9FUNG</name>
<reference evidence="1" key="1">
    <citation type="submission" date="2022-04" db="EMBL/GenBank/DDBJ databases">
        <title>Genome of the entomopathogenic fungus Entomophthora muscae.</title>
        <authorList>
            <person name="Elya C."/>
            <person name="Lovett B.R."/>
            <person name="Lee E."/>
            <person name="Macias A.M."/>
            <person name="Hajek A.E."/>
            <person name="De Bivort B.L."/>
            <person name="Kasson M.T."/>
            <person name="De Fine Licht H.H."/>
            <person name="Stajich J.E."/>
        </authorList>
    </citation>
    <scope>NUCLEOTIDE SEQUENCE</scope>
    <source>
        <strain evidence="1">Berkeley</strain>
    </source>
</reference>
<organism evidence="1 2">
    <name type="scientific">Entomophthora muscae</name>
    <dbReference type="NCBI Taxonomy" id="34485"/>
    <lineage>
        <taxon>Eukaryota</taxon>
        <taxon>Fungi</taxon>
        <taxon>Fungi incertae sedis</taxon>
        <taxon>Zoopagomycota</taxon>
        <taxon>Entomophthoromycotina</taxon>
        <taxon>Entomophthoromycetes</taxon>
        <taxon>Entomophthorales</taxon>
        <taxon>Entomophthoraceae</taxon>
        <taxon>Entomophthora</taxon>
    </lineage>
</organism>
<evidence type="ECO:0000313" key="1">
    <source>
        <dbReference type="EMBL" id="KAJ9054064.1"/>
    </source>
</evidence>
<protein>
    <submittedName>
        <fullName evidence="1">Uncharacterized protein</fullName>
    </submittedName>
</protein>
<accession>A0ACC2RVH3</accession>
<gene>
    <name evidence="1" type="ORF">DSO57_1018480</name>
</gene>
<comment type="caution">
    <text evidence="1">The sequence shown here is derived from an EMBL/GenBank/DDBJ whole genome shotgun (WGS) entry which is preliminary data.</text>
</comment>
<sequence length="263" mass="29801">MTSLWINSHVNTPADLPLGQYYDTLITVGTPIKTALVYLVVVTLWSSFNKKSKVKPSPSGSGLKAFVVLHNALLMAFSFLSFYHSAGVLSRVFTDEGSFKDRFCDTGRPLWAAGFFYWGWLFYLSKYYEMIDTAIILIKGRTPSFLQTYHHAGAIIGMWYLVQASSPGLWIFLTLNSFIHTIMYNYYIFATLGYNLPGKKYITYMQITQFIVGSTIAFGYLLTPNCATPQQLYSIAFNLSYVAPLIYLFTKFAQASYSKQKEA</sequence>
<dbReference type="EMBL" id="QTSX02006470">
    <property type="protein sequence ID" value="KAJ9054064.1"/>
    <property type="molecule type" value="Genomic_DNA"/>
</dbReference>